<feature type="transmembrane region" description="Helical" evidence="9">
    <location>
        <begin position="86"/>
        <end position="107"/>
    </location>
</feature>
<comment type="similarity">
    <text evidence="8 9">Belongs to the TRAP transporter small permease family.</text>
</comment>
<dbReference type="InterPro" id="IPR007387">
    <property type="entry name" value="TRAP_DctQ"/>
</dbReference>
<keyword evidence="4 9" id="KW-0997">Cell inner membrane</keyword>
<evidence type="ECO:0000256" key="2">
    <source>
        <dbReference type="ARBA" id="ARBA00022448"/>
    </source>
</evidence>
<evidence type="ECO:0000313" key="12">
    <source>
        <dbReference type="Proteomes" id="UP000620596"/>
    </source>
</evidence>
<accession>A0A916WMI9</accession>
<dbReference type="InterPro" id="IPR055348">
    <property type="entry name" value="DctQ"/>
</dbReference>
<feature type="domain" description="Tripartite ATP-independent periplasmic transporters DctQ component" evidence="10">
    <location>
        <begin position="20"/>
        <end position="148"/>
    </location>
</feature>
<proteinExistence type="inferred from homology"/>
<dbReference type="PANTHER" id="PTHR35011:SF2">
    <property type="entry name" value="2,3-DIKETO-L-GULONATE TRAP TRANSPORTER SMALL PERMEASE PROTEIN YIAM"/>
    <property type="match status" value="1"/>
</dbReference>
<evidence type="ECO:0000256" key="4">
    <source>
        <dbReference type="ARBA" id="ARBA00022519"/>
    </source>
</evidence>
<comment type="caution">
    <text evidence="11">The sequence shown here is derived from an EMBL/GenBank/DDBJ whole genome shotgun (WGS) entry which is preliminary data.</text>
</comment>
<evidence type="ECO:0000256" key="1">
    <source>
        <dbReference type="ARBA" id="ARBA00004429"/>
    </source>
</evidence>
<evidence type="ECO:0000313" key="11">
    <source>
        <dbReference type="EMBL" id="GGB12395.1"/>
    </source>
</evidence>
<keyword evidence="2 9" id="KW-0813">Transport</keyword>
<dbReference type="EMBL" id="BMIG01000019">
    <property type="protein sequence ID" value="GGB12395.1"/>
    <property type="molecule type" value="Genomic_DNA"/>
</dbReference>
<evidence type="ECO:0000256" key="3">
    <source>
        <dbReference type="ARBA" id="ARBA00022475"/>
    </source>
</evidence>
<dbReference type="GO" id="GO:0005886">
    <property type="term" value="C:plasma membrane"/>
    <property type="evidence" value="ECO:0007669"/>
    <property type="project" value="UniProtKB-SubCell"/>
</dbReference>
<feature type="transmembrane region" description="Helical" evidence="9">
    <location>
        <begin position="127"/>
        <end position="147"/>
    </location>
</feature>
<keyword evidence="12" id="KW-1185">Reference proteome</keyword>
<comment type="subunit">
    <text evidence="9">The complex comprises the extracytoplasmic solute receptor protein and the two transmembrane proteins.</text>
</comment>
<dbReference type="PANTHER" id="PTHR35011">
    <property type="entry name" value="2,3-DIKETO-L-GULONATE TRAP TRANSPORTER SMALL PERMEASE PROTEIN YIAM"/>
    <property type="match status" value="1"/>
</dbReference>
<protein>
    <recommendedName>
        <fullName evidence="9">TRAP transporter small permease protein</fullName>
    </recommendedName>
</protein>
<reference evidence="11" key="2">
    <citation type="submission" date="2020-09" db="EMBL/GenBank/DDBJ databases">
        <authorList>
            <person name="Sun Q."/>
            <person name="Zhou Y."/>
        </authorList>
    </citation>
    <scope>NUCLEOTIDE SEQUENCE</scope>
    <source>
        <strain evidence="11">CGMCC 1.15322</strain>
    </source>
</reference>
<reference evidence="11" key="1">
    <citation type="journal article" date="2014" name="Int. J. Syst. Evol. Microbiol.">
        <title>Complete genome sequence of Corynebacterium casei LMG S-19264T (=DSM 44701T), isolated from a smear-ripened cheese.</title>
        <authorList>
            <consortium name="US DOE Joint Genome Institute (JGI-PGF)"/>
            <person name="Walter F."/>
            <person name="Albersmeier A."/>
            <person name="Kalinowski J."/>
            <person name="Ruckert C."/>
        </authorList>
    </citation>
    <scope>NUCLEOTIDE SEQUENCE</scope>
    <source>
        <strain evidence="11">CGMCC 1.15322</strain>
    </source>
</reference>
<comment type="function">
    <text evidence="9">Part of the tripartite ATP-independent periplasmic (TRAP) transport system.</text>
</comment>
<evidence type="ECO:0000256" key="9">
    <source>
        <dbReference type="RuleBase" id="RU369079"/>
    </source>
</evidence>
<keyword evidence="3" id="KW-1003">Cell membrane</keyword>
<evidence type="ECO:0000256" key="8">
    <source>
        <dbReference type="ARBA" id="ARBA00038436"/>
    </source>
</evidence>
<name>A0A916WMI9_9BURK</name>
<keyword evidence="5 9" id="KW-0812">Transmembrane</keyword>
<evidence type="ECO:0000256" key="6">
    <source>
        <dbReference type="ARBA" id="ARBA00022989"/>
    </source>
</evidence>
<feature type="transmembrane region" description="Helical" evidence="9">
    <location>
        <begin position="46"/>
        <end position="65"/>
    </location>
</feature>
<dbReference type="Pfam" id="PF04290">
    <property type="entry name" value="DctQ"/>
    <property type="match status" value="1"/>
</dbReference>
<keyword evidence="6 9" id="KW-1133">Transmembrane helix</keyword>
<dbReference type="GO" id="GO:0015740">
    <property type="term" value="P:C4-dicarboxylate transport"/>
    <property type="evidence" value="ECO:0007669"/>
    <property type="project" value="TreeGrafter"/>
</dbReference>
<dbReference type="Proteomes" id="UP000620596">
    <property type="component" value="Unassembled WGS sequence"/>
</dbReference>
<comment type="subcellular location">
    <subcellularLocation>
        <location evidence="1 9">Cell inner membrane</location>
        <topology evidence="1 9">Multi-pass membrane protein</topology>
    </subcellularLocation>
</comment>
<sequence length="161" mass="17242">MNKLIETVCGLLTAAALFAIMALTFFDVGGRKLLSNSITGSLELTELLMVVVIFAALPLVSLRGEHVVFDSLDHYLPQGLRKIQRAMMQAVCAAVLLGLGWLMWQTGGQYLETGETTAQLKILKAPFMYGMAALCAVAGLIHLGLVFRPTATEEAGEGATL</sequence>
<evidence type="ECO:0000256" key="7">
    <source>
        <dbReference type="ARBA" id="ARBA00023136"/>
    </source>
</evidence>
<dbReference type="AlphaFoldDB" id="A0A916WMI9"/>
<evidence type="ECO:0000259" key="10">
    <source>
        <dbReference type="Pfam" id="PF04290"/>
    </source>
</evidence>
<dbReference type="GO" id="GO:0022857">
    <property type="term" value="F:transmembrane transporter activity"/>
    <property type="evidence" value="ECO:0007669"/>
    <property type="project" value="UniProtKB-UniRule"/>
</dbReference>
<evidence type="ECO:0000256" key="5">
    <source>
        <dbReference type="ARBA" id="ARBA00022692"/>
    </source>
</evidence>
<organism evidence="11 12">
    <name type="scientific">Polaromonas eurypsychrophila</name>
    <dbReference type="NCBI Taxonomy" id="1614635"/>
    <lineage>
        <taxon>Bacteria</taxon>
        <taxon>Pseudomonadati</taxon>
        <taxon>Pseudomonadota</taxon>
        <taxon>Betaproteobacteria</taxon>
        <taxon>Burkholderiales</taxon>
        <taxon>Comamonadaceae</taxon>
        <taxon>Polaromonas</taxon>
    </lineage>
</organism>
<feature type="transmembrane region" description="Helical" evidence="9">
    <location>
        <begin position="7"/>
        <end position="26"/>
    </location>
</feature>
<keyword evidence="7 9" id="KW-0472">Membrane</keyword>
<dbReference type="RefSeq" id="WP_229676428.1">
    <property type="nucleotide sequence ID" value="NZ_BMIG01000019.1"/>
</dbReference>
<gene>
    <name evidence="11" type="ORF">GCM10011496_36590</name>
</gene>